<keyword evidence="2" id="KW-0472">Membrane</keyword>
<comment type="caution">
    <text evidence="4">The sequence shown here is derived from an EMBL/GenBank/DDBJ whole genome shotgun (WGS) entry which is preliminary data.</text>
</comment>
<feature type="compositionally biased region" description="Polar residues" evidence="1">
    <location>
        <begin position="1177"/>
        <end position="1204"/>
    </location>
</feature>
<feature type="region of interest" description="Disordered" evidence="1">
    <location>
        <begin position="1084"/>
        <end position="1218"/>
    </location>
</feature>
<feature type="transmembrane region" description="Helical" evidence="2">
    <location>
        <begin position="781"/>
        <end position="807"/>
    </location>
</feature>
<evidence type="ECO:0000313" key="5">
    <source>
        <dbReference type="Proteomes" id="UP001295684"/>
    </source>
</evidence>
<proteinExistence type="predicted"/>
<dbReference type="CDD" id="cd19941">
    <property type="entry name" value="TIL"/>
    <property type="match status" value="1"/>
</dbReference>
<keyword evidence="3" id="KW-0732">Signal</keyword>
<reference evidence="4" key="1">
    <citation type="submission" date="2023-07" db="EMBL/GenBank/DDBJ databases">
        <authorList>
            <consortium name="AG Swart"/>
            <person name="Singh M."/>
            <person name="Singh A."/>
            <person name="Seah K."/>
            <person name="Emmerich C."/>
        </authorList>
    </citation>
    <scope>NUCLEOTIDE SEQUENCE</scope>
    <source>
        <strain evidence="4">DP1</strain>
    </source>
</reference>
<organism evidence="4 5">
    <name type="scientific">Euplotes crassus</name>
    <dbReference type="NCBI Taxonomy" id="5936"/>
    <lineage>
        <taxon>Eukaryota</taxon>
        <taxon>Sar</taxon>
        <taxon>Alveolata</taxon>
        <taxon>Ciliophora</taxon>
        <taxon>Intramacronucleata</taxon>
        <taxon>Spirotrichea</taxon>
        <taxon>Hypotrichia</taxon>
        <taxon>Euplotida</taxon>
        <taxon>Euplotidae</taxon>
        <taxon>Moneuplotes</taxon>
    </lineage>
</organism>
<feature type="transmembrane region" description="Helical" evidence="2">
    <location>
        <begin position="868"/>
        <end position="892"/>
    </location>
</feature>
<evidence type="ECO:0000256" key="3">
    <source>
        <dbReference type="SAM" id="SignalP"/>
    </source>
</evidence>
<feature type="transmembrane region" description="Helical" evidence="2">
    <location>
        <begin position="956"/>
        <end position="974"/>
    </location>
</feature>
<keyword evidence="5" id="KW-1185">Reference proteome</keyword>
<sequence>MAVLILLLFLVVHTLALPDNDNFILYAEDIGGYPVVSSDGYLYLVGSNITKVNLPNKVAEKEIEIYHDISSPTKITSFDKGVLNNDESLLLMYSEGSSGPNCARIIVITTTDLVMQQDNCFKIDTDNIFGPQIVDIKPLASSIAGTSNIFYAVGYHIDHISGGNTAFILEFEVLDTYITNILKYKTLNSNFETSGVTKGFTSFDFSKDSSNLLISGIIKDSVTEYISVISISRDYMAINWMKYIQKKSSSTLNTSTKETMSKYDSANDQVIVCTRFNNFNTTDYSNKDYLYLYAIKVSDGSLNWEIQFEDYATNRIHDFDFTIHKEFNQIILMNSNGDSSYYHTQTINLLDGSFIHNVQFDILFHYQLAGIATMHESSGTFETDDYIFTGVGGYIFKINSKKANLASATDSSLFYSLTDIHYDNYTLPKTTPTDFEIIGYSPAADFIQDETGYEVKSAGYHYQNVPIPTLQLITEVAIGFNTTEACSSGTPSGLCPTEDTKIIPNEGSFNLNKAYTKDGLKDAIMEVTFQLFQFSDLTNPISSSLYSMAYVGGNYVVTLSGLQDGSYLARAVAKTDLHHTYYEFTLIVKCISNCKTCSKSDICDVCDSGYVLDYARQCISGGEEIIDGSIVQGLGAAMAGAMLTAGALQGSISPNVWVMINTLQILRTILLLKVKIPQAVRQTIESSSVLAALDIGLYNLIIPEPGDDASIMKIMDGDELLGQYFEDYGIETYRFIDYTISTLVDVIFIFVTTTLLMAGLSYIFLKIKKKDTSVIKKKLKFIFFANGFVRIYFEIMLDGIIYVFVNIRSAQFNGPADAFSYLTLVAFALMVIGFNLFIVSYAASTEMTKWSTKFQEILTETPMTKGGVLVYHLTFVLRRTVIAVNVVMLGILDPNIHITIHFLIQLVTIKIMLFYPMFEDRFQKVSNLIMEFAILYIFGTTYLFQNTESFNDEGKFSVLLVLFSSQMILMVMTISKSIKEILIDYKTKKANRNKRLPNTSVITDKNISRISLDQEKGFDKFVKDKAKEDPDFKIGLKEEVKVQKSSDGVVSPMRYISEFEEMSEEKNINAKIAAVHKKFFKKANEHREAKKSKLSKLLHKMKKKKETLTKMSSSFQKKHTLNSHKTVEPKKPESSSSEDPQPVKRVANTDKSQQEADSNITNTFRAPENPLTDSIDDNQASQKPKESLPSSDNTSNLDQISVFQSPPLKSPKEEVKKQ</sequence>
<evidence type="ECO:0000256" key="2">
    <source>
        <dbReference type="SAM" id="Phobius"/>
    </source>
</evidence>
<keyword evidence="2" id="KW-0812">Transmembrane</keyword>
<dbReference type="SUPFAM" id="SSF57184">
    <property type="entry name" value="Growth factor receptor domain"/>
    <property type="match status" value="1"/>
</dbReference>
<feature type="compositionally biased region" description="Basic residues" evidence="1">
    <location>
        <begin position="1089"/>
        <end position="1105"/>
    </location>
</feature>
<dbReference type="Proteomes" id="UP001295684">
    <property type="component" value="Unassembled WGS sequence"/>
</dbReference>
<feature type="transmembrane region" description="Helical" evidence="2">
    <location>
        <begin position="898"/>
        <end position="918"/>
    </location>
</feature>
<feature type="signal peptide" evidence="3">
    <location>
        <begin position="1"/>
        <end position="16"/>
    </location>
</feature>
<evidence type="ECO:0000313" key="4">
    <source>
        <dbReference type="EMBL" id="CAI2364689.1"/>
    </source>
</evidence>
<dbReference type="AlphaFoldDB" id="A0AAD1UD96"/>
<keyword evidence="2" id="KW-1133">Transmembrane helix</keyword>
<feature type="transmembrane region" description="Helical" evidence="2">
    <location>
        <begin position="925"/>
        <end position="944"/>
    </location>
</feature>
<feature type="transmembrane region" description="Helical" evidence="2">
    <location>
        <begin position="746"/>
        <end position="765"/>
    </location>
</feature>
<dbReference type="EMBL" id="CAMPGE010005847">
    <property type="protein sequence ID" value="CAI2364689.1"/>
    <property type="molecule type" value="Genomic_DNA"/>
</dbReference>
<name>A0AAD1UD96_EUPCR</name>
<evidence type="ECO:0000256" key="1">
    <source>
        <dbReference type="SAM" id="MobiDB-lite"/>
    </source>
</evidence>
<feature type="chain" id="PRO_5041934373" description="TRP C-terminal domain-containing protein" evidence="3">
    <location>
        <begin position="17"/>
        <end position="1218"/>
    </location>
</feature>
<feature type="transmembrane region" description="Helical" evidence="2">
    <location>
        <begin position="819"/>
        <end position="843"/>
    </location>
</feature>
<protein>
    <recommendedName>
        <fullName evidence="6">TRP C-terminal domain-containing protein</fullName>
    </recommendedName>
</protein>
<gene>
    <name evidence="4" type="ORF">ECRASSUSDP1_LOCUS6034</name>
</gene>
<accession>A0AAD1UD96</accession>
<evidence type="ECO:0008006" key="6">
    <source>
        <dbReference type="Google" id="ProtNLM"/>
    </source>
</evidence>
<dbReference type="InterPro" id="IPR009030">
    <property type="entry name" value="Growth_fac_rcpt_cys_sf"/>
</dbReference>
<feature type="compositionally biased region" description="Polar residues" evidence="1">
    <location>
        <begin position="1149"/>
        <end position="1164"/>
    </location>
</feature>